<evidence type="ECO:0000313" key="12">
    <source>
        <dbReference type="WBParaSite" id="DME_0001078701-mRNA-1"/>
    </source>
</evidence>
<evidence type="ECO:0000256" key="1">
    <source>
        <dbReference type="ARBA" id="ARBA00001954"/>
    </source>
</evidence>
<dbReference type="Gene3D" id="1.10.800.10">
    <property type="entry name" value="Aromatic amino acid hydroxylase"/>
    <property type="match status" value="1"/>
</dbReference>
<dbReference type="Proteomes" id="UP000274756">
    <property type="component" value="Unassembled WGS sequence"/>
</dbReference>
<comment type="cofactor">
    <cofactor evidence="1 7">
        <name>Fe(2+)</name>
        <dbReference type="ChEBI" id="CHEBI:29033"/>
    </cofactor>
</comment>
<dbReference type="InterPro" id="IPR036329">
    <property type="entry name" value="Aro-AA_hydroxylase_C_sf"/>
</dbReference>
<dbReference type="InterPro" id="IPR001273">
    <property type="entry name" value="ArAA_hydroxylase"/>
</dbReference>
<feature type="binding site" evidence="7">
    <location>
        <position position="188"/>
    </location>
    <ligand>
        <name>Fe cation</name>
        <dbReference type="ChEBI" id="CHEBI:24875"/>
    </ligand>
</feature>
<evidence type="ECO:0000313" key="10">
    <source>
        <dbReference type="Proteomes" id="UP000038040"/>
    </source>
</evidence>
<evidence type="ECO:0000256" key="4">
    <source>
        <dbReference type="ARBA" id="ARBA00023002"/>
    </source>
</evidence>
<dbReference type="PROSITE" id="PS51410">
    <property type="entry name" value="BH4_AAA_HYDROXYL_2"/>
    <property type="match status" value="1"/>
</dbReference>
<comment type="similarity">
    <text evidence="2">Belongs to the biopterin-dependent aromatic amino acid hydroxylase family.</text>
</comment>
<dbReference type="EMBL" id="UYYG01000375">
    <property type="protein sequence ID" value="VDN54212.1"/>
    <property type="molecule type" value="Genomic_DNA"/>
</dbReference>
<feature type="domain" description="Biopterin-dependent aromatic amino acid hydroxylase family profile" evidence="8">
    <location>
        <begin position="86"/>
        <end position="364"/>
    </location>
</feature>
<dbReference type="InterPro" id="IPR018301">
    <property type="entry name" value="ArAA_hydroxylase_Fe/CU_BS"/>
</dbReference>
<keyword evidence="11" id="KW-1185">Reference proteome</keyword>
<reference evidence="9 11" key="2">
    <citation type="submission" date="2018-11" db="EMBL/GenBank/DDBJ databases">
        <authorList>
            <consortium name="Pathogen Informatics"/>
        </authorList>
    </citation>
    <scope>NUCLEOTIDE SEQUENCE [LARGE SCALE GENOMIC DNA]</scope>
</reference>
<dbReference type="GO" id="GO:0043005">
    <property type="term" value="C:neuron projection"/>
    <property type="evidence" value="ECO:0007669"/>
    <property type="project" value="TreeGrafter"/>
</dbReference>
<dbReference type="PRINTS" id="PR00372">
    <property type="entry name" value="FYWHYDRXLASE"/>
</dbReference>
<evidence type="ECO:0000313" key="9">
    <source>
        <dbReference type="EMBL" id="VDN54212.1"/>
    </source>
</evidence>
<accession>A0A0N4URV5</accession>
<evidence type="ECO:0000256" key="5">
    <source>
        <dbReference type="ARBA" id="ARBA00023004"/>
    </source>
</evidence>
<dbReference type="GO" id="GO:0004510">
    <property type="term" value="F:tryptophan 5-monooxygenase activity"/>
    <property type="evidence" value="ECO:0007669"/>
    <property type="project" value="TreeGrafter"/>
</dbReference>
<gene>
    <name evidence="9" type="ORF">DME_LOCUS4185</name>
</gene>
<evidence type="ECO:0000256" key="2">
    <source>
        <dbReference type="ARBA" id="ARBA00009712"/>
    </source>
</evidence>
<dbReference type="AlphaFoldDB" id="A0A0N4URV5"/>
<reference evidence="12" key="1">
    <citation type="submission" date="2017-02" db="UniProtKB">
        <authorList>
            <consortium name="WormBaseParasite"/>
        </authorList>
    </citation>
    <scope>IDENTIFICATION</scope>
</reference>
<dbReference type="PROSITE" id="PS00367">
    <property type="entry name" value="BH4_AAA_HYDROXYL_1"/>
    <property type="match status" value="1"/>
</dbReference>
<evidence type="ECO:0000256" key="7">
    <source>
        <dbReference type="PIRSR" id="PIRSR601273-2"/>
    </source>
</evidence>
<dbReference type="PANTHER" id="PTHR11473:SF16">
    <property type="entry name" value="TRYPTOPHAN 5-HYDROXYLASE 2"/>
    <property type="match status" value="1"/>
</dbReference>
<keyword evidence="5 7" id="KW-0408">Iron</keyword>
<sequence length="364" mass="42223">MKYNESGFESKFLEKDSEHGTYYLIFLDVTVGSEWFPRHIGDLDVCAKRVIMYGSGLSGDHPGFTDETYRKRRLLFAEMANNYKQKTIYLKLRELHQKHACKEFLENFKFLERFCNYSENNIPQLEEISRFLKAKSGFTLRPVAGYLSARDFLACLAFRVFCCTQYIRHHSDPFYTPEPDTVHELIGHVPLLADPLFAQFTQDIGLASLGASEDDLKKLATIYFFTIEFGLCRSHSSEQLYENDRIRKNGELKVYGAGLLSSANELQHAISNDANVEEFQLEKVIKQSCLVTTYQENYFYTRTFEEVIQKLRSFTMNMNRPFIARYNPYTETIEVLNNKRTLMMAVSSIRSDINLLSNALNNVL</sequence>
<dbReference type="PANTHER" id="PTHR11473">
    <property type="entry name" value="AROMATIC AMINO ACID HYDROXYLASE"/>
    <property type="match status" value="1"/>
</dbReference>
<evidence type="ECO:0000256" key="6">
    <source>
        <dbReference type="ARBA" id="ARBA00023033"/>
    </source>
</evidence>
<dbReference type="SUPFAM" id="SSF56534">
    <property type="entry name" value="Aromatic aminoacid monoxygenases, catalytic and oligomerization domains"/>
    <property type="match status" value="1"/>
</dbReference>
<feature type="binding site" evidence="7">
    <location>
        <position position="183"/>
    </location>
    <ligand>
        <name>Fe cation</name>
        <dbReference type="ChEBI" id="CHEBI:24875"/>
    </ligand>
</feature>
<dbReference type="Proteomes" id="UP000038040">
    <property type="component" value="Unplaced"/>
</dbReference>
<keyword evidence="3 7" id="KW-0479">Metal-binding</keyword>
<evidence type="ECO:0000256" key="3">
    <source>
        <dbReference type="ARBA" id="ARBA00022723"/>
    </source>
</evidence>
<protein>
    <submittedName>
        <fullName evidence="12">BH4_AAA_HYDROXYL_2 domain-containing protein</fullName>
    </submittedName>
</protein>
<organism evidence="10 12">
    <name type="scientific">Dracunculus medinensis</name>
    <name type="common">Guinea worm</name>
    <dbReference type="NCBI Taxonomy" id="318479"/>
    <lineage>
        <taxon>Eukaryota</taxon>
        <taxon>Metazoa</taxon>
        <taxon>Ecdysozoa</taxon>
        <taxon>Nematoda</taxon>
        <taxon>Chromadorea</taxon>
        <taxon>Rhabditida</taxon>
        <taxon>Spirurina</taxon>
        <taxon>Dracunculoidea</taxon>
        <taxon>Dracunculidae</taxon>
        <taxon>Dracunculus</taxon>
    </lineage>
</organism>
<dbReference type="STRING" id="318479.A0A0N4URV5"/>
<proteinExistence type="inferred from homology"/>
<evidence type="ECO:0000259" key="8">
    <source>
        <dbReference type="PROSITE" id="PS51410"/>
    </source>
</evidence>
<keyword evidence="6" id="KW-0503">Monooxygenase</keyword>
<dbReference type="GO" id="GO:0009072">
    <property type="term" value="P:aromatic amino acid metabolic process"/>
    <property type="evidence" value="ECO:0007669"/>
    <property type="project" value="InterPro"/>
</dbReference>
<dbReference type="Pfam" id="PF00351">
    <property type="entry name" value="Biopterin_H"/>
    <property type="match status" value="1"/>
</dbReference>
<dbReference type="InterPro" id="IPR036951">
    <property type="entry name" value="ArAA_hydroxylase_sf"/>
</dbReference>
<dbReference type="WBParaSite" id="DME_0001078701-mRNA-1">
    <property type="protein sequence ID" value="DME_0001078701-mRNA-1"/>
    <property type="gene ID" value="DME_0001078701"/>
</dbReference>
<feature type="binding site" evidence="7">
    <location>
        <position position="228"/>
    </location>
    <ligand>
        <name>Fe cation</name>
        <dbReference type="ChEBI" id="CHEBI:24875"/>
    </ligand>
</feature>
<evidence type="ECO:0000313" key="11">
    <source>
        <dbReference type="Proteomes" id="UP000274756"/>
    </source>
</evidence>
<keyword evidence="4" id="KW-0560">Oxidoreductase</keyword>
<dbReference type="GO" id="GO:0005506">
    <property type="term" value="F:iron ion binding"/>
    <property type="evidence" value="ECO:0007669"/>
    <property type="project" value="InterPro"/>
</dbReference>
<name>A0A0N4URV5_DRAME</name>
<dbReference type="InterPro" id="IPR019774">
    <property type="entry name" value="Aromatic-AA_hydroxylase_C"/>
</dbReference>
<dbReference type="OrthoDB" id="983542at2759"/>